<dbReference type="RefSeq" id="WP_048245923.1">
    <property type="nucleotide sequence ID" value="NZ_LDWR01000021.1"/>
</dbReference>
<dbReference type="Pfam" id="PF00211">
    <property type="entry name" value="Guanylate_cyc"/>
    <property type="match status" value="1"/>
</dbReference>
<feature type="domain" description="Guanylate cyclase" evidence="1">
    <location>
        <begin position="284"/>
        <end position="413"/>
    </location>
</feature>
<dbReference type="GO" id="GO:0035556">
    <property type="term" value="P:intracellular signal transduction"/>
    <property type="evidence" value="ECO:0007669"/>
    <property type="project" value="InterPro"/>
</dbReference>
<protein>
    <submittedName>
        <fullName evidence="2">Transcriptional regulator</fullName>
    </submittedName>
</protein>
<evidence type="ECO:0000313" key="3">
    <source>
        <dbReference type="Proteomes" id="UP000036338"/>
    </source>
</evidence>
<dbReference type="GO" id="GO:0009190">
    <property type="term" value="P:cyclic nucleotide biosynthetic process"/>
    <property type="evidence" value="ECO:0007669"/>
    <property type="project" value="InterPro"/>
</dbReference>
<dbReference type="PROSITE" id="PS50125">
    <property type="entry name" value="GUANYLATE_CYCLASE_2"/>
    <property type="match status" value="2"/>
</dbReference>
<dbReference type="SUPFAM" id="SSF55073">
    <property type="entry name" value="Nucleotide cyclase"/>
    <property type="match status" value="2"/>
</dbReference>
<gene>
    <name evidence="2" type="ORF">VL15_12810</name>
</gene>
<dbReference type="InterPro" id="IPR029787">
    <property type="entry name" value="Nucleotide_cyclase"/>
</dbReference>
<accession>A0A0J5WTU4</accession>
<organism evidence="2 3">
    <name type="scientific">Burkholderia cepacia</name>
    <name type="common">Pseudomonas cepacia</name>
    <dbReference type="NCBI Taxonomy" id="292"/>
    <lineage>
        <taxon>Bacteria</taxon>
        <taxon>Pseudomonadati</taxon>
        <taxon>Pseudomonadota</taxon>
        <taxon>Betaproteobacteria</taxon>
        <taxon>Burkholderiales</taxon>
        <taxon>Burkholderiaceae</taxon>
        <taxon>Burkholderia</taxon>
        <taxon>Burkholderia cepacia complex</taxon>
    </lineage>
</organism>
<evidence type="ECO:0000313" key="2">
    <source>
        <dbReference type="EMBL" id="KML58099.1"/>
    </source>
</evidence>
<reference evidence="2 3" key="1">
    <citation type="submission" date="2015-05" db="EMBL/GenBank/DDBJ databases">
        <title>Draft genome of Burkholderia cepacia LK29.</title>
        <authorList>
            <person name="Chan X.Y."/>
        </authorList>
    </citation>
    <scope>NUCLEOTIDE SEQUENCE [LARGE SCALE GENOMIC DNA]</scope>
    <source>
        <strain evidence="2 3">LK29</strain>
    </source>
</reference>
<dbReference type="PATRIC" id="fig|292.27.peg.2418"/>
<name>A0A0J5WTU4_BURCE</name>
<dbReference type="Gene3D" id="3.30.70.1230">
    <property type="entry name" value="Nucleotide cyclase"/>
    <property type="match status" value="2"/>
</dbReference>
<dbReference type="AlphaFoldDB" id="A0A0J5WTU4"/>
<dbReference type="Proteomes" id="UP000036338">
    <property type="component" value="Unassembled WGS sequence"/>
</dbReference>
<comment type="caution">
    <text evidence="2">The sequence shown here is derived from an EMBL/GenBank/DDBJ whole genome shotgun (WGS) entry which is preliminary data.</text>
</comment>
<sequence length="530" mass="57605">MASRNWKKDRAQERIRGWVNQISKVEIKEYHRDTDLTGLGNGVAYRIDGVHLYVDILNINEMLGVTDSEGVRAHSRTLRFLDRHYRAVRDILKDVDAIQVDFHNQRLHAVVAKPYGDEAGRIHKAVATAQLIIDVLARTGENSEDPLPAAKVRAGIDSGKALAVNNGRRGNREPLFLGEPANLAAKRSGGGADPGIYMTNTAREVVGWSAVKDEDKAALTKAQIEQSEDEADLEVTADDVVEDWEDGLANQPLGSFEFTRHTPPFADLDLETLTPANSRRQESTSIYADIDGFTAYVSDRIDDDESAKDVVRALHVLRAELDAVLHADFAGRKIRFIGDCVHGVLIEGTSQTTDDTETAKNAMLCAAAMRSSFEEAITILEEEGIDTGDLGIQIGLEHGPTAITRLGYKGERIRCCISRAVLRSEDEQRRCKGNETAIGPATYKYAPEAFRTLFGDSRIREDFDYDEATDALAGKTTSQKAASSSSLAATLSSAQPSRLGRAPASAAAVFTLPAQAAGPTNPNKVPAGFA</sequence>
<dbReference type="InterPro" id="IPR001054">
    <property type="entry name" value="A/G_cyclase"/>
</dbReference>
<dbReference type="GO" id="GO:0004016">
    <property type="term" value="F:adenylate cyclase activity"/>
    <property type="evidence" value="ECO:0007669"/>
    <property type="project" value="UniProtKB-ARBA"/>
</dbReference>
<feature type="domain" description="Guanylate cyclase" evidence="1">
    <location>
        <begin position="50"/>
        <end position="188"/>
    </location>
</feature>
<dbReference type="EMBL" id="LDWR01000021">
    <property type="protein sequence ID" value="KML58099.1"/>
    <property type="molecule type" value="Genomic_DNA"/>
</dbReference>
<evidence type="ECO:0000259" key="1">
    <source>
        <dbReference type="PROSITE" id="PS50125"/>
    </source>
</evidence>
<proteinExistence type="predicted"/>